<comment type="caution">
    <text evidence="2">The sequence shown here is derived from an EMBL/GenBank/DDBJ whole genome shotgun (WGS) entry which is preliminary data.</text>
</comment>
<sequence>MQEAVAKGTDVHKMRSGAFRSKCRGVTGREPRKGDRETWLLPQAPAPPGHLTVELHVPPESGTATVKASQSVVGTYHSTWLFNSPWKTGDTGGAQQKKSRNSQEQRTESAGSGRGTSGRVLVNLFSCVCGWRRAGLSPTSL</sequence>
<accession>A0A834BKY1</accession>
<name>A0A834BKY1_9CHIR</name>
<gene>
    <name evidence="2" type="ORF">HJG60_007803</name>
</gene>
<dbReference type="EMBL" id="JABVXQ010000001">
    <property type="protein sequence ID" value="KAF6130829.1"/>
    <property type="molecule type" value="Genomic_DNA"/>
</dbReference>
<protein>
    <submittedName>
        <fullName evidence="2">Uncharacterized protein</fullName>
    </submittedName>
</protein>
<feature type="compositionally biased region" description="Basic and acidic residues" evidence="1">
    <location>
        <begin position="27"/>
        <end position="38"/>
    </location>
</feature>
<evidence type="ECO:0000313" key="2">
    <source>
        <dbReference type="EMBL" id="KAF6130829.1"/>
    </source>
</evidence>
<proteinExistence type="predicted"/>
<dbReference type="AlphaFoldDB" id="A0A834BKY1"/>
<evidence type="ECO:0000256" key="1">
    <source>
        <dbReference type="SAM" id="MobiDB-lite"/>
    </source>
</evidence>
<dbReference type="Proteomes" id="UP000664940">
    <property type="component" value="Unassembled WGS sequence"/>
</dbReference>
<evidence type="ECO:0000313" key="3">
    <source>
        <dbReference type="Proteomes" id="UP000664940"/>
    </source>
</evidence>
<feature type="region of interest" description="Disordered" evidence="1">
    <location>
        <begin position="82"/>
        <end position="115"/>
    </location>
</feature>
<feature type="region of interest" description="Disordered" evidence="1">
    <location>
        <begin position="24"/>
        <end position="49"/>
    </location>
</feature>
<reference evidence="2 3" key="1">
    <citation type="journal article" date="2020" name="Nature">
        <title>Six reference-quality genomes reveal evolution of bat adaptations.</title>
        <authorList>
            <person name="Jebb D."/>
            <person name="Huang Z."/>
            <person name="Pippel M."/>
            <person name="Hughes G.M."/>
            <person name="Lavrichenko K."/>
            <person name="Devanna P."/>
            <person name="Winkler S."/>
            <person name="Jermiin L.S."/>
            <person name="Skirmuntt E.C."/>
            <person name="Katzourakis A."/>
            <person name="Burkitt-Gray L."/>
            <person name="Ray D.A."/>
            <person name="Sullivan K.A.M."/>
            <person name="Roscito J.G."/>
            <person name="Kirilenko B.M."/>
            <person name="Davalos L.M."/>
            <person name="Corthals A.P."/>
            <person name="Power M.L."/>
            <person name="Jones G."/>
            <person name="Ransome R.D."/>
            <person name="Dechmann D.K.N."/>
            <person name="Locatelli A.G."/>
            <person name="Puechmaille S.J."/>
            <person name="Fedrigo O."/>
            <person name="Jarvis E.D."/>
            <person name="Hiller M."/>
            <person name="Vernes S.C."/>
            <person name="Myers E.W."/>
            <person name="Teeling E.C."/>
        </authorList>
    </citation>
    <scope>NUCLEOTIDE SEQUENCE [LARGE SCALE GENOMIC DNA]</scope>
    <source>
        <strain evidence="2">Bat1K_MPI-CBG_1</strain>
    </source>
</reference>
<organism evidence="2 3">
    <name type="scientific">Phyllostomus discolor</name>
    <name type="common">pale spear-nosed bat</name>
    <dbReference type="NCBI Taxonomy" id="89673"/>
    <lineage>
        <taxon>Eukaryota</taxon>
        <taxon>Metazoa</taxon>
        <taxon>Chordata</taxon>
        <taxon>Craniata</taxon>
        <taxon>Vertebrata</taxon>
        <taxon>Euteleostomi</taxon>
        <taxon>Mammalia</taxon>
        <taxon>Eutheria</taxon>
        <taxon>Laurasiatheria</taxon>
        <taxon>Chiroptera</taxon>
        <taxon>Yangochiroptera</taxon>
        <taxon>Phyllostomidae</taxon>
        <taxon>Phyllostominae</taxon>
        <taxon>Phyllostomus</taxon>
    </lineage>
</organism>